<evidence type="ECO:0000313" key="2">
    <source>
        <dbReference type="Proteomes" id="UP000024635"/>
    </source>
</evidence>
<comment type="caution">
    <text evidence="1">The sequence shown here is derived from an EMBL/GenBank/DDBJ whole genome shotgun (WGS) entry which is preliminary data.</text>
</comment>
<dbReference type="AlphaFoldDB" id="A0A016UIQ2"/>
<dbReference type="Proteomes" id="UP000024635">
    <property type="component" value="Unassembled WGS sequence"/>
</dbReference>
<dbReference type="EMBL" id="JARK01001375">
    <property type="protein sequence ID" value="EYC14776.1"/>
    <property type="molecule type" value="Genomic_DNA"/>
</dbReference>
<keyword evidence="2" id="KW-1185">Reference proteome</keyword>
<accession>A0A016UIQ2</accession>
<name>A0A016UIQ2_9BILA</name>
<sequence>MVCIPYPTLYTITAAILLEEYSGYLFLIQHDTVLLKKIDGLRVCTIAAGPEGGMQREHASRERIEIATYLVQCRRRSIAGTTEKSVYSGG</sequence>
<proteinExistence type="predicted"/>
<organism evidence="1 2">
    <name type="scientific">Ancylostoma ceylanicum</name>
    <dbReference type="NCBI Taxonomy" id="53326"/>
    <lineage>
        <taxon>Eukaryota</taxon>
        <taxon>Metazoa</taxon>
        <taxon>Ecdysozoa</taxon>
        <taxon>Nematoda</taxon>
        <taxon>Chromadorea</taxon>
        <taxon>Rhabditida</taxon>
        <taxon>Rhabditina</taxon>
        <taxon>Rhabditomorpha</taxon>
        <taxon>Strongyloidea</taxon>
        <taxon>Ancylostomatidae</taxon>
        <taxon>Ancylostomatinae</taxon>
        <taxon>Ancylostoma</taxon>
    </lineage>
</organism>
<reference evidence="2" key="1">
    <citation type="journal article" date="2015" name="Nat. Genet.">
        <title>The genome and transcriptome of the zoonotic hookworm Ancylostoma ceylanicum identify infection-specific gene families.</title>
        <authorList>
            <person name="Schwarz E.M."/>
            <person name="Hu Y."/>
            <person name="Antoshechkin I."/>
            <person name="Miller M.M."/>
            <person name="Sternberg P.W."/>
            <person name="Aroian R.V."/>
        </authorList>
    </citation>
    <scope>NUCLEOTIDE SEQUENCE</scope>
    <source>
        <strain evidence="2">HY135</strain>
    </source>
</reference>
<protein>
    <submittedName>
        <fullName evidence="1">Uncharacterized protein</fullName>
    </submittedName>
</protein>
<evidence type="ECO:0000313" key="1">
    <source>
        <dbReference type="EMBL" id="EYC14776.1"/>
    </source>
</evidence>
<gene>
    <name evidence="1" type="primary">Acey_s0039.g149</name>
    <name evidence="1" type="ORF">Y032_0039g149</name>
</gene>